<organism evidence="1 2">
    <name type="scientific">Pandoraea norimbergensis</name>
    <dbReference type="NCBI Taxonomy" id="93219"/>
    <lineage>
        <taxon>Bacteria</taxon>
        <taxon>Pseudomonadati</taxon>
        <taxon>Pseudomonadota</taxon>
        <taxon>Betaproteobacteria</taxon>
        <taxon>Burkholderiales</taxon>
        <taxon>Burkholderiaceae</taxon>
        <taxon>Pandoraea</taxon>
    </lineage>
</organism>
<proteinExistence type="predicted"/>
<evidence type="ECO:0000313" key="1">
    <source>
        <dbReference type="EMBL" id="ALS60019.1"/>
    </source>
</evidence>
<dbReference type="Proteomes" id="UP000060277">
    <property type="component" value="Chromosome"/>
</dbReference>
<name>A0ABN4JI12_9BURK</name>
<gene>
    <name evidence="1" type="ORF">AT302_09845</name>
</gene>
<dbReference type="EMBL" id="CP013480">
    <property type="protein sequence ID" value="ALS60019.1"/>
    <property type="molecule type" value="Genomic_DNA"/>
</dbReference>
<keyword evidence="2" id="KW-1185">Reference proteome</keyword>
<protein>
    <submittedName>
        <fullName evidence="1">Uncharacterized protein</fullName>
    </submittedName>
</protein>
<evidence type="ECO:0000313" key="2">
    <source>
        <dbReference type="Proteomes" id="UP000060277"/>
    </source>
</evidence>
<sequence length="147" mass="16061">MWDAVPCTRRTLSQFAAPTILIRNAFSVYPDLISAQLGSAEQTLWAYASESRCEVRIVAPTLEVMLFETPEIVDAVFGARATEVLRVMGTYDPVRAIQVAGTTMARITERFDPTTIDLLRATPTGQDVLEGIAALDAKNPTCACTKH</sequence>
<accession>A0ABN4JI12</accession>
<reference evidence="2" key="1">
    <citation type="submission" date="2015-12" db="EMBL/GenBank/DDBJ databases">
        <title>Complete genome sequence of Pandoraea norimbergensis DSM 11628.</title>
        <authorList>
            <person name="Ee R."/>
            <person name="Lim Y.-L."/>
            <person name="Yong D."/>
            <person name="Yin W.-F."/>
            <person name="Chan K.-G."/>
        </authorList>
    </citation>
    <scope>NUCLEOTIDE SEQUENCE [LARGE SCALE GENOMIC DNA]</scope>
    <source>
        <strain evidence="2">DSM 11628</strain>
    </source>
</reference>